<protein>
    <submittedName>
        <fullName evidence="2">Reverse transcriptase domain-containing protein</fullName>
    </submittedName>
</protein>
<keyword evidence="1" id="KW-0472">Membrane</keyword>
<dbReference type="EMBL" id="VUJU01009201">
    <property type="protein sequence ID" value="KAF0721394.1"/>
    <property type="molecule type" value="Genomic_DNA"/>
</dbReference>
<proteinExistence type="predicted"/>
<keyword evidence="1" id="KW-0812">Transmembrane</keyword>
<dbReference type="GO" id="GO:0003964">
    <property type="term" value="F:RNA-directed DNA polymerase activity"/>
    <property type="evidence" value="ECO:0007669"/>
    <property type="project" value="UniProtKB-KW"/>
</dbReference>
<comment type="caution">
    <text evidence="2">The sequence shown here is derived from an EMBL/GenBank/DDBJ whole genome shotgun (WGS) entry which is preliminary data.</text>
</comment>
<name>A0A6G0W4R5_APHCR</name>
<organism evidence="2 3">
    <name type="scientific">Aphis craccivora</name>
    <name type="common">Cowpea aphid</name>
    <dbReference type="NCBI Taxonomy" id="307492"/>
    <lineage>
        <taxon>Eukaryota</taxon>
        <taxon>Metazoa</taxon>
        <taxon>Ecdysozoa</taxon>
        <taxon>Arthropoda</taxon>
        <taxon>Hexapoda</taxon>
        <taxon>Insecta</taxon>
        <taxon>Pterygota</taxon>
        <taxon>Neoptera</taxon>
        <taxon>Paraneoptera</taxon>
        <taxon>Hemiptera</taxon>
        <taxon>Sternorrhyncha</taxon>
        <taxon>Aphidomorpha</taxon>
        <taxon>Aphidoidea</taxon>
        <taxon>Aphididae</taxon>
        <taxon>Aphidini</taxon>
        <taxon>Aphis</taxon>
        <taxon>Aphis</taxon>
    </lineage>
</organism>
<evidence type="ECO:0000313" key="3">
    <source>
        <dbReference type="Proteomes" id="UP000478052"/>
    </source>
</evidence>
<feature type="transmembrane region" description="Helical" evidence="1">
    <location>
        <begin position="71"/>
        <end position="93"/>
    </location>
</feature>
<dbReference type="AlphaFoldDB" id="A0A6G0W4R5"/>
<dbReference type="OrthoDB" id="7868275at2759"/>
<reference evidence="2 3" key="1">
    <citation type="submission" date="2019-08" db="EMBL/GenBank/DDBJ databases">
        <title>Whole genome of Aphis craccivora.</title>
        <authorList>
            <person name="Voronova N.V."/>
            <person name="Shulinski R.S."/>
            <person name="Bandarenka Y.V."/>
            <person name="Zhorov D.G."/>
            <person name="Warner D."/>
        </authorList>
    </citation>
    <scope>NUCLEOTIDE SEQUENCE [LARGE SCALE GENOMIC DNA]</scope>
    <source>
        <strain evidence="2">180601</strain>
        <tissue evidence="2">Whole Body</tissue>
    </source>
</reference>
<keyword evidence="3" id="KW-1185">Reference proteome</keyword>
<evidence type="ECO:0000256" key="1">
    <source>
        <dbReference type="SAM" id="Phobius"/>
    </source>
</evidence>
<keyword evidence="1" id="KW-1133">Transmembrane helix</keyword>
<keyword evidence="2" id="KW-0695">RNA-directed DNA polymerase</keyword>
<dbReference type="Proteomes" id="UP000478052">
    <property type="component" value="Unassembled WGS sequence"/>
</dbReference>
<sequence>MFTRNVSLCNYDIIIITQTWLFDNVIDAELGLCPLYTIFRCDRCSTRDVIIRGGGVLIAVKSQLSYRRIPILDYSVLFIFPPLAVYPNIFALISATKHIRTDIFNRFQSLCQKT</sequence>
<gene>
    <name evidence="2" type="ORF">FWK35_00032156</name>
</gene>
<accession>A0A6G0W4R5</accession>
<keyword evidence="2" id="KW-0808">Transferase</keyword>
<evidence type="ECO:0000313" key="2">
    <source>
        <dbReference type="EMBL" id="KAF0721394.1"/>
    </source>
</evidence>
<keyword evidence="2" id="KW-0548">Nucleotidyltransferase</keyword>